<keyword evidence="4" id="KW-1185">Reference proteome</keyword>
<keyword evidence="2" id="KW-0812">Transmembrane</keyword>
<keyword evidence="2" id="KW-1133">Transmembrane helix</keyword>
<feature type="transmembrane region" description="Helical" evidence="2">
    <location>
        <begin position="355"/>
        <end position="373"/>
    </location>
</feature>
<dbReference type="Proteomes" id="UP000011058">
    <property type="component" value="Chromosome"/>
</dbReference>
<feature type="transmembrane region" description="Helical" evidence="2">
    <location>
        <begin position="282"/>
        <end position="300"/>
    </location>
</feature>
<dbReference type="PROSITE" id="PS50005">
    <property type="entry name" value="TPR"/>
    <property type="match status" value="1"/>
</dbReference>
<organism evidence="3 4">
    <name type="scientific">Fibrella aestuarina BUZ 2</name>
    <dbReference type="NCBI Taxonomy" id="1166018"/>
    <lineage>
        <taxon>Bacteria</taxon>
        <taxon>Pseudomonadati</taxon>
        <taxon>Bacteroidota</taxon>
        <taxon>Cytophagia</taxon>
        <taxon>Cytophagales</taxon>
        <taxon>Spirosomataceae</taxon>
        <taxon>Fibrella</taxon>
    </lineage>
</organism>
<feature type="transmembrane region" description="Helical" evidence="2">
    <location>
        <begin position="393"/>
        <end position="414"/>
    </location>
</feature>
<gene>
    <name evidence="3" type="ORF">FAES_2113</name>
</gene>
<evidence type="ECO:0000256" key="1">
    <source>
        <dbReference type="PROSITE-ProRule" id="PRU00339"/>
    </source>
</evidence>
<name>I0K7L9_9BACT</name>
<protein>
    <submittedName>
        <fullName evidence="3">Tetratricopeptide domain protein</fullName>
    </submittedName>
</protein>
<dbReference type="SMART" id="SM00028">
    <property type="entry name" value="TPR"/>
    <property type="match status" value="5"/>
</dbReference>
<dbReference type="STRING" id="1166018.FAES_2113"/>
<feature type="transmembrane region" description="Helical" evidence="2">
    <location>
        <begin position="48"/>
        <end position="68"/>
    </location>
</feature>
<dbReference type="InterPro" id="IPR019734">
    <property type="entry name" value="TPR_rpt"/>
</dbReference>
<dbReference type="HOGENOM" id="CLU_298583_0_0_10"/>
<feature type="transmembrane region" description="Helical" evidence="2">
    <location>
        <begin position="206"/>
        <end position="228"/>
    </location>
</feature>
<dbReference type="EMBL" id="HE796683">
    <property type="protein sequence ID" value="CCH00122.1"/>
    <property type="molecule type" value="Genomic_DNA"/>
</dbReference>
<feature type="transmembrane region" description="Helical" evidence="2">
    <location>
        <begin position="117"/>
        <end position="137"/>
    </location>
</feature>
<dbReference type="eggNOG" id="COG0457">
    <property type="taxonomic scope" value="Bacteria"/>
</dbReference>
<dbReference type="Gene3D" id="1.25.40.10">
    <property type="entry name" value="Tetratricopeptide repeat domain"/>
    <property type="match status" value="2"/>
</dbReference>
<feature type="transmembrane region" description="Helical" evidence="2">
    <location>
        <begin position="143"/>
        <end position="164"/>
    </location>
</feature>
<keyword evidence="1" id="KW-0802">TPR repeat</keyword>
<dbReference type="KEGG" id="fae:FAES_2113"/>
<feature type="transmembrane region" description="Helical" evidence="2">
    <location>
        <begin position="176"/>
        <end position="200"/>
    </location>
</feature>
<evidence type="ECO:0000256" key="2">
    <source>
        <dbReference type="SAM" id="Phobius"/>
    </source>
</evidence>
<dbReference type="RefSeq" id="WP_015331221.1">
    <property type="nucleotide sequence ID" value="NC_020054.1"/>
</dbReference>
<evidence type="ECO:0000313" key="3">
    <source>
        <dbReference type="EMBL" id="CCH00122.1"/>
    </source>
</evidence>
<feature type="transmembrane region" description="Helical" evidence="2">
    <location>
        <begin position="15"/>
        <end position="36"/>
    </location>
</feature>
<dbReference type="AlphaFoldDB" id="I0K7L9"/>
<dbReference type="SUPFAM" id="SSF48452">
    <property type="entry name" value="TPR-like"/>
    <property type="match status" value="2"/>
</dbReference>
<accession>I0K7L9</accession>
<proteinExistence type="predicted"/>
<feature type="transmembrane region" description="Helical" evidence="2">
    <location>
        <begin position="312"/>
        <end position="335"/>
    </location>
</feature>
<keyword evidence="2" id="KW-0472">Membrane</keyword>
<dbReference type="PATRIC" id="fig|1166018.3.peg.3861"/>
<dbReference type="InterPro" id="IPR011990">
    <property type="entry name" value="TPR-like_helical_dom_sf"/>
</dbReference>
<evidence type="ECO:0000313" key="4">
    <source>
        <dbReference type="Proteomes" id="UP000011058"/>
    </source>
</evidence>
<feature type="transmembrane region" description="Helical" evidence="2">
    <location>
        <begin position="88"/>
        <end position="110"/>
    </location>
</feature>
<feature type="repeat" description="TPR" evidence="1">
    <location>
        <begin position="486"/>
        <end position="519"/>
    </location>
</feature>
<feature type="transmembrane region" description="Helical" evidence="2">
    <location>
        <begin position="249"/>
        <end position="270"/>
    </location>
</feature>
<dbReference type="OrthoDB" id="973593at2"/>
<reference evidence="3 4" key="1">
    <citation type="journal article" date="2012" name="J. Bacteriol.">
        <title>Genome Sequence of Fibrella aestuarina BUZ 2T, a Filamentous Marine Bacterium.</title>
        <authorList>
            <person name="Filippini M."/>
            <person name="Qi W."/>
            <person name="Blom J."/>
            <person name="Goesmann A."/>
            <person name="Smits T.H."/>
            <person name="Bagheri H.C."/>
        </authorList>
    </citation>
    <scope>NUCLEOTIDE SEQUENCE [LARGE SCALE GENOMIC DNA]</scope>
    <source>
        <strain evidence="4">BUZ 2T</strain>
    </source>
</reference>
<sequence>MSLIFWKNWTLPNRLTYLTGLGVLLLSLGWFGFTWYRGLTNVVRWQVLSELVGLPTSLYTVTDGLLTYPIPGQVQAVMGQFMASPMQVYPLVATGTLVGLCGAMALLLAGVCRLPTLLYRISMGLFILFLAVCRFDILTLPGFLGKWLFLILTITFGGTSYYFHAFRTGTSFAIRTGVFLGLIGLTALGIGSVAGATYPAQLLVSYALPGLLVLSISFIVLIAIEPIAAMVWLTSVRRSDASVGSDKPLGLYNFLLISVLYLVNLLLIWLKNTRTIDWDILTISPFLIIIVSIGLGVWGFRRLLDQQERVSFANAGAGIYLGGATLTLLTIAYAFATANDPLIEVFEDAIVYSHFAMGIGMTLYVALNFWPIYQQQLPVHRVLYKARLADLPLFRLAGIVGIVGMVAGGNYFVFRQGQAALESAIADAYMAEQQPDLAQTFYQQSLGHEFLQHKANYALASMALLRNDQTTAAQFLTQSLQKQPSPQAYAALSDTYRQTNLFFEAIKTLQRGIRAFPNSGELRTNLGYLYGKTAIADSAYYYLQSAVDLTNQDAVPLANLMGVYAKNPQILAADSTLAQQIEPRTDPAFTANALALRLVMKRTPAGDSSDVPNVPSWLTNLKAGQALDAGQFASLYNYALATPRPDTLLVNQLQQAALNPANQEVTDELLLATALARYKANQHPEAFDLLTQLAENDARKRTAYRTTLGLLELEQGLNRQAAETFALNSLDTLSMLYRAVALTKTGNLVAAQPLWQTATRQDATMRGVAETLYGQKQPVTDLEKAFYVSFRPDDANRGRVWETIRDTNLKTVAGAFLIDTYLATRQYFYAQMILSQMGEPKGLSAFARSTENLSAVKIAAFRQKVTATDSLAKTFFVPAHQGLIAALRGQVFAKAKRLPDAQQAYTTALQLAPANAAVVAEAANFLRTNKQVKPAYNAVLRALAVSENDPALLKSYVLLCADQSLFDYAEQGLVKLNFATTPADYQAFEAAYQQKITAVENQRQRFTN</sequence>